<protein>
    <submittedName>
        <fullName evidence="3">Pyrin domain-containing protein</fullName>
    </submittedName>
</protein>
<proteinExistence type="predicted"/>
<evidence type="ECO:0000313" key="1">
    <source>
        <dbReference type="EMBL" id="VDL98178.1"/>
    </source>
</evidence>
<evidence type="ECO:0000313" key="3">
    <source>
        <dbReference type="WBParaSite" id="SSLN_0001224001-mRNA-1"/>
    </source>
</evidence>
<gene>
    <name evidence="1" type="ORF">SSLN_LOCUS11793</name>
</gene>
<sequence length="197" mass="22410">MSAAILYEDCKKLLKVKEVNRLEPALMQHLSDLLEDQFAKGQEKNIKRLALEEKKRCRRLQLENGYEETQALSKPEKIRLQGTSTKKDWMKERGPGTIPQPSLLRRKKHQDTFQNFWVLTLWKLSSVLVVFTDSESCAGLHAKGNIAGSADHYRLIPQSTAYSHSPTYLLVQNSESITLKGEVLHGAFVSTFPCPEL</sequence>
<evidence type="ECO:0000313" key="2">
    <source>
        <dbReference type="Proteomes" id="UP000275846"/>
    </source>
</evidence>
<keyword evidence="2" id="KW-1185">Reference proteome</keyword>
<dbReference type="EMBL" id="UYSU01036802">
    <property type="protein sequence ID" value="VDL98178.1"/>
    <property type="molecule type" value="Genomic_DNA"/>
</dbReference>
<dbReference type="Proteomes" id="UP000275846">
    <property type="component" value="Unassembled WGS sequence"/>
</dbReference>
<name>A0A183T5P5_SCHSO</name>
<reference evidence="1 2" key="2">
    <citation type="submission" date="2018-11" db="EMBL/GenBank/DDBJ databases">
        <authorList>
            <consortium name="Pathogen Informatics"/>
        </authorList>
    </citation>
    <scope>NUCLEOTIDE SEQUENCE [LARGE SCALE GENOMIC DNA]</scope>
    <source>
        <strain evidence="1 2">NST_G2</strain>
    </source>
</reference>
<accession>A0A183T5P5</accession>
<dbReference type="WBParaSite" id="SSLN_0001224001-mRNA-1">
    <property type="protein sequence ID" value="SSLN_0001224001-mRNA-1"/>
    <property type="gene ID" value="SSLN_0001224001"/>
</dbReference>
<reference evidence="3" key="1">
    <citation type="submission" date="2016-06" db="UniProtKB">
        <authorList>
            <consortium name="WormBaseParasite"/>
        </authorList>
    </citation>
    <scope>IDENTIFICATION</scope>
</reference>
<dbReference type="AlphaFoldDB" id="A0A183T5P5"/>
<organism evidence="3">
    <name type="scientific">Schistocephalus solidus</name>
    <name type="common">Tapeworm</name>
    <dbReference type="NCBI Taxonomy" id="70667"/>
    <lineage>
        <taxon>Eukaryota</taxon>
        <taxon>Metazoa</taxon>
        <taxon>Spiralia</taxon>
        <taxon>Lophotrochozoa</taxon>
        <taxon>Platyhelminthes</taxon>
        <taxon>Cestoda</taxon>
        <taxon>Eucestoda</taxon>
        <taxon>Diphyllobothriidea</taxon>
        <taxon>Diphyllobothriidae</taxon>
        <taxon>Schistocephalus</taxon>
    </lineage>
</organism>